<keyword evidence="8 11" id="KW-0067">ATP-binding</keyword>
<evidence type="ECO:0000256" key="2">
    <source>
        <dbReference type="ARBA" id="ARBA00005075"/>
    </source>
</evidence>
<evidence type="ECO:0000313" key="12">
    <source>
        <dbReference type="EMBL" id="MCL7745599.1"/>
    </source>
</evidence>
<dbReference type="EC" id="6.2.1.14" evidence="4 11"/>
<dbReference type="Pfam" id="PF03744">
    <property type="entry name" value="BioW"/>
    <property type="match status" value="1"/>
</dbReference>
<gene>
    <name evidence="11 12" type="primary">bioW</name>
    <name evidence="12" type="ORF">MF646_00550</name>
</gene>
<dbReference type="GO" id="GO:0009102">
    <property type="term" value="P:biotin biosynthetic process"/>
    <property type="evidence" value="ECO:0007669"/>
    <property type="project" value="UniProtKB-UniRule"/>
</dbReference>
<name>A0A9X1ZU82_9BACI</name>
<evidence type="ECO:0000256" key="7">
    <source>
        <dbReference type="ARBA" id="ARBA00022756"/>
    </source>
</evidence>
<dbReference type="NCBIfam" id="NF002360">
    <property type="entry name" value="PRK01322.1"/>
    <property type="match status" value="1"/>
</dbReference>
<dbReference type="HAMAP" id="MF_00668">
    <property type="entry name" value="BioW"/>
    <property type="match status" value="1"/>
</dbReference>
<keyword evidence="9 11" id="KW-0460">Magnesium</keyword>
<comment type="catalytic activity">
    <reaction evidence="10 11">
        <text>heptanedioate + ATP + CoA = 6-carboxyhexanoyl-CoA + AMP + diphosphate</text>
        <dbReference type="Rhea" id="RHEA:14781"/>
        <dbReference type="ChEBI" id="CHEBI:30616"/>
        <dbReference type="ChEBI" id="CHEBI:33019"/>
        <dbReference type="ChEBI" id="CHEBI:36165"/>
        <dbReference type="ChEBI" id="CHEBI:57287"/>
        <dbReference type="ChEBI" id="CHEBI:57360"/>
        <dbReference type="ChEBI" id="CHEBI:456215"/>
        <dbReference type="EC" id="6.2.1.14"/>
    </reaction>
</comment>
<keyword evidence="7 11" id="KW-0093">Biotin biosynthesis</keyword>
<keyword evidence="6 11" id="KW-0547">Nucleotide-binding</keyword>
<dbReference type="AlphaFoldDB" id="A0A9X1ZU82"/>
<dbReference type="GO" id="GO:0005524">
    <property type="term" value="F:ATP binding"/>
    <property type="evidence" value="ECO:0007669"/>
    <property type="project" value="UniProtKB-KW"/>
</dbReference>
<evidence type="ECO:0000256" key="11">
    <source>
        <dbReference type="HAMAP-Rule" id="MF_00668"/>
    </source>
</evidence>
<evidence type="ECO:0000256" key="6">
    <source>
        <dbReference type="ARBA" id="ARBA00022741"/>
    </source>
</evidence>
<sequence length="262" mass="29789">MGNKIFNIRMRAAKGGPHEKGGKHISGGEILANYEDIQKAVNDLVEKALTHSRGNPDFMQIQFEEVQMPVQFLAPLSITANHVLSVREGQQLAMQLLRKCGVPSPSIEKAYELIAQPKNVGMRGAMLLHVQSGERVDNRGEKGVRVSRMDWDAANFEKWAIRQEMPRSARVKEAITLATKVASHPEIVAELCWSDDPDYITGYVASEKIGYQRISKLKEFGDERGFRIFFVKDALNLDSYIHYLEKEPTLLYWEEDDEKRIN</sequence>
<organism evidence="12 13">
    <name type="scientific">Halalkalibacter alkaliphilus</name>
    <dbReference type="NCBI Taxonomy" id="2917993"/>
    <lineage>
        <taxon>Bacteria</taxon>
        <taxon>Bacillati</taxon>
        <taxon>Bacillota</taxon>
        <taxon>Bacilli</taxon>
        <taxon>Bacillales</taxon>
        <taxon>Bacillaceae</taxon>
        <taxon>Halalkalibacter</taxon>
    </lineage>
</organism>
<evidence type="ECO:0000256" key="4">
    <source>
        <dbReference type="ARBA" id="ARBA00012984"/>
    </source>
</evidence>
<keyword evidence="5 11" id="KW-0436">Ligase</keyword>
<dbReference type="NCBIfam" id="TIGR01204">
    <property type="entry name" value="bioW"/>
    <property type="match status" value="1"/>
</dbReference>
<evidence type="ECO:0000256" key="9">
    <source>
        <dbReference type="ARBA" id="ARBA00022842"/>
    </source>
</evidence>
<evidence type="ECO:0000313" key="13">
    <source>
        <dbReference type="Proteomes" id="UP001139150"/>
    </source>
</evidence>
<comment type="similarity">
    <text evidence="11">Belongs to the BioW family.</text>
</comment>
<dbReference type="RefSeq" id="WP_250094537.1">
    <property type="nucleotide sequence ID" value="NZ_JAKRYL010000001.1"/>
</dbReference>
<reference evidence="12" key="1">
    <citation type="submission" date="2022-02" db="EMBL/GenBank/DDBJ databases">
        <title>Halalkalibacter sp. nov. isolated from Lonar Lake, India.</title>
        <authorList>
            <person name="Joshi A."/>
            <person name="Thite S."/>
            <person name="Lodha T."/>
        </authorList>
    </citation>
    <scope>NUCLEOTIDE SEQUENCE</scope>
    <source>
        <strain evidence="12">MEB205</strain>
    </source>
</reference>
<dbReference type="GO" id="GO:0042410">
    <property type="term" value="F:6-carboxyhexanoate-CoA ligase activity"/>
    <property type="evidence" value="ECO:0007669"/>
    <property type="project" value="UniProtKB-UniRule"/>
</dbReference>
<comment type="cofactor">
    <cofactor evidence="1 11">
        <name>Mg(2+)</name>
        <dbReference type="ChEBI" id="CHEBI:18420"/>
    </cofactor>
</comment>
<protein>
    <recommendedName>
        <fullName evidence="4 11">6-carboxyhexanoate--CoA ligase</fullName>
        <ecNumber evidence="4 11">6.2.1.14</ecNumber>
    </recommendedName>
    <alternativeName>
        <fullName evidence="11">Pimeloyl-CoA synthase</fullName>
    </alternativeName>
</protein>
<evidence type="ECO:0000256" key="8">
    <source>
        <dbReference type="ARBA" id="ARBA00022840"/>
    </source>
</evidence>
<evidence type="ECO:0000256" key="3">
    <source>
        <dbReference type="ARBA" id="ARBA00011738"/>
    </source>
</evidence>
<comment type="function">
    <text evidence="11">Catalyzes the transformation of pimelate into pimeloyl-CoA with concomitant hydrolysis of ATP to AMP.</text>
</comment>
<keyword evidence="13" id="KW-1185">Reference proteome</keyword>
<dbReference type="EMBL" id="JAKRYL010000001">
    <property type="protein sequence ID" value="MCL7745599.1"/>
    <property type="molecule type" value="Genomic_DNA"/>
</dbReference>
<dbReference type="Proteomes" id="UP001139150">
    <property type="component" value="Unassembled WGS sequence"/>
</dbReference>
<dbReference type="InterPro" id="IPR005499">
    <property type="entry name" value="BioW"/>
</dbReference>
<proteinExistence type="inferred from homology"/>
<comment type="pathway">
    <text evidence="2 11">Metabolic intermediate metabolism; pimeloyl-CoA biosynthesis; pimeloyl-CoA from pimelate: step 1/1.</text>
</comment>
<comment type="subunit">
    <text evidence="3 11">Homodimer.</text>
</comment>
<comment type="caution">
    <text evidence="12">The sequence shown here is derived from an EMBL/GenBank/DDBJ whole genome shotgun (WGS) entry which is preliminary data.</text>
</comment>
<dbReference type="GO" id="GO:0000287">
    <property type="term" value="F:magnesium ion binding"/>
    <property type="evidence" value="ECO:0007669"/>
    <property type="project" value="UniProtKB-UniRule"/>
</dbReference>
<evidence type="ECO:0000256" key="1">
    <source>
        <dbReference type="ARBA" id="ARBA00001946"/>
    </source>
</evidence>
<accession>A0A9X1ZU82</accession>
<evidence type="ECO:0000256" key="10">
    <source>
        <dbReference type="ARBA" id="ARBA00049553"/>
    </source>
</evidence>
<evidence type="ECO:0000256" key="5">
    <source>
        <dbReference type="ARBA" id="ARBA00022598"/>
    </source>
</evidence>